<dbReference type="Gene3D" id="2.40.10.220">
    <property type="entry name" value="predicted glycosyltransferase like domains"/>
    <property type="match status" value="1"/>
</dbReference>
<feature type="domain" description="PilZ" evidence="2">
    <location>
        <begin position="14"/>
        <end position="95"/>
    </location>
</feature>
<reference evidence="3 4" key="1">
    <citation type="journal article" date="2014" name="Int. J. Syst. Evol. Microbiol.">
        <title>Complete genome sequence of Corynebacterium casei LMG S-19264T (=DSM 44701T), isolated from a smear-ripened cheese.</title>
        <authorList>
            <consortium name="US DOE Joint Genome Institute (JGI-PGF)"/>
            <person name="Walter F."/>
            <person name="Albersmeier A."/>
            <person name="Kalinowski J."/>
            <person name="Ruckert C."/>
        </authorList>
    </citation>
    <scope>NUCLEOTIDE SEQUENCE [LARGE SCALE GENOMIC DNA]</scope>
    <source>
        <strain evidence="3 4">CGMCC 1.15358</strain>
    </source>
</reference>
<keyword evidence="1" id="KW-0812">Transmembrane</keyword>
<evidence type="ECO:0000259" key="2">
    <source>
        <dbReference type="Pfam" id="PF07238"/>
    </source>
</evidence>
<protein>
    <recommendedName>
        <fullName evidence="2">PilZ domain-containing protein</fullName>
    </recommendedName>
</protein>
<dbReference type="InterPro" id="IPR009875">
    <property type="entry name" value="PilZ_domain"/>
</dbReference>
<accession>A0A917DPM2</accession>
<organism evidence="3 4">
    <name type="scientific">Croceicoccus pelagius</name>
    <dbReference type="NCBI Taxonomy" id="1703341"/>
    <lineage>
        <taxon>Bacteria</taxon>
        <taxon>Pseudomonadati</taxon>
        <taxon>Pseudomonadota</taxon>
        <taxon>Alphaproteobacteria</taxon>
        <taxon>Sphingomonadales</taxon>
        <taxon>Erythrobacteraceae</taxon>
        <taxon>Croceicoccus</taxon>
    </lineage>
</organism>
<dbReference type="SUPFAM" id="SSF141371">
    <property type="entry name" value="PilZ domain-like"/>
    <property type="match status" value="1"/>
</dbReference>
<dbReference type="AlphaFoldDB" id="A0A917DPM2"/>
<keyword evidence="1" id="KW-0472">Membrane</keyword>
<comment type="caution">
    <text evidence="3">The sequence shown here is derived from an EMBL/GenBank/DDBJ whole genome shotgun (WGS) entry which is preliminary data.</text>
</comment>
<evidence type="ECO:0000313" key="4">
    <source>
        <dbReference type="Proteomes" id="UP000598997"/>
    </source>
</evidence>
<dbReference type="GO" id="GO:0035438">
    <property type="term" value="F:cyclic-di-GMP binding"/>
    <property type="evidence" value="ECO:0007669"/>
    <property type="project" value="InterPro"/>
</dbReference>
<keyword evidence="1" id="KW-1133">Transmembrane helix</keyword>
<evidence type="ECO:0000256" key="1">
    <source>
        <dbReference type="SAM" id="Phobius"/>
    </source>
</evidence>
<dbReference type="Pfam" id="PF07238">
    <property type="entry name" value="PilZ"/>
    <property type="match status" value="1"/>
</dbReference>
<sequence>MLVAKVHLKSKSQERRWNVRRPLNMDADASHNGAGYTVTIHNLSEGGLMFETWGADLDVNDIIDVNIEDYGTCAAEILWSRNHCYGCRFVEPLPKAVISAAVLKSPFLDTSEGIEESPVRLISALDEYEKPLAMANLSTGSLIILLLLGVAVWAFIYALFTLAVG</sequence>
<name>A0A917DPM2_9SPHN</name>
<feature type="transmembrane region" description="Helical" evidence="1">
    <location>
        <begin position="142"/>
        <end position="164"/>
    </location>
</feature>
<dbReference type="RefSeq" id="WP_188656337.1">
    <property type="nucleotide sequence ID" value="NZ_BMIO01000020.1"/>
</dbReference>
<dbReference type="EMBL" id="BMIO01000020">
    <property type="protein sequence ID" value="GGD54411.1"/>
    <property type="molecule type" value="Genomic_DNA"/>
</dbReference>
<gene>
    <name evidence="3" type="ORF">GCM10010989_30720</name>
</gene>
<evidence type="ECO:0000313" key="3">
    <source>
        <dbReference type="EMBL" id="GGD54411.1"/>
    </source>
</evidence>
<keyword evidence="4" id="KW-1185">Reference proteome</keyword>
<dbReference type="Proteomes" id="UP000598997">
    <property type="component" value="Unassembled WGS sequence"/>
</dbReference>
<proteinExistence type="predicted"/>